<evidence type="ECO:0000313" key="3">
    <source>
        <dbReference type="Proteomes" id="UP000317209"/>
    </source>
</evidence>
<keyword evidence="3" id="KW-1185">Reference proteome</keyword>
<protein>
    <submittedName>
        <fullName evidence="2">Uncharacterized protein</fullName>
    </submittedName>
</protein>
<comment type="caution">
    <text evidence="2">The sequence shown here is derived from an EMBL/GenBank/DDBJ whole genome shotgun (WGS) entry which is preliminary data.</text>
</comment>
<reference evidence="2 3" key="1">
    <citation type="submission" date="2019-06" db="EMBL/GenBank/DDBJ databases">
        <title>Sequencing the genomes of 1000 actinobacteria strains.</title>
        <authorList>
            <person name="Klenk H.-P."/>
        </authorList>
    </citation>
    <scope>NUCLEOTIDE SEQUENCE [LARGE SCALE GENOMIC DNA]</scope>
    <source>
        <strain evidence="2 3">DSM 20169</strain>
    </source>
</reference>
<feature type="region of interest" description="Disordered" evidence="1">
    <location>
        <begin position="232"/>
        <end position="251"/>
    </location>
</feature>
<dbReference type="Proteomes" id="UP000317209">
    <property type="component" value="Unassembled WGS sequence"/>
</dbReference>
<accession>A0A543BMX3</accession>
<sequence>MTFVMNDWAAAAWAFAVFATSPARRNQLRPSRLRRDSLEVSTRVSSPLRSWRQSTRTRARRCSEALVSGAAGGAVRRAANCPPPGPLVRCRLPWPSIVGRVMSSPSPHHPCGEDLRGCLVAALWRARRRWPSPLRRGGCGVVQAHDDHLVLGTQPRYSDATHVENQVHFVSTNGGLGPVSAPYQPVGQRPIPLESREQRCSRADVHKPTIVGSSPTRPTTSSEEVGVHTGFTRGRAPRFGMSVPERRLPHS</sequence>
<evidence type="ECO:0000256" key="1">
    <source>
        <dbReference type="SAM" id="MobiDB-lite"/>
    </source>
</evidence>
<dbReference type="EMBL" id="VFOX01000001">
    <property type="protein sequence ID" value="TQL86190.1"/>
    <property type="molecule type" value="Genomic_DNA"/>
</dbReference>
<organism evidence="2 3">
    <name type="scientific">Microbacterium saperdae</name>
    <dbReference type="NCBI Taxonomy" id="69368"/>
    <lineage>
        <taxon>Bacteria</taxon>
        <taxon>Bacillati</taxon>
        <taxon>Actinomycetota</taxon>
        <taxon>Actinomycetes</taxon>
        <taxon>Micrococcales</taxon>
        <taxon>Microbacteriaceae</taxon>
        <taxon>Microbacterium</taxon>
    </lineage>
</organism>
<dbReference type="AlphaFoldDB" id="A0A543BMX3"/>
<gene>
    <name evidence="2" type="ORF">FB560_1834</name>
</gene>
<proteinExistence type="predicted"/>
<evidence type="ECO:0000313" key="2">
    <source>
        <dbReference type="EMBL" id="TQL86190.1"/>
    </source>
</evidence>
<name>A0A543BMX3_9MICO</name>